<dbReference type="SUPFAM" id="SSF56601">
    <property type="entry name" value="beta-lactamase/transpeptidase-like"/>
    <property type="match status" value="1"/>
</dbReference>
<dbReference type="EMBL" id="FQWM01000002">
    <property type="protein sequence ID" value="SHG91184.1"/>
    <property type="molecule type" value="Genomic_DNA"/>
</dbReference>
<dbReference type="InterPro" id="IPR023346">
    <property type="entry name" value="Lysozyme-like_dom_sf"/>
</dbReference>
<feature type="transmembrane region" description="Helical" evidence="13">
    <location>
        <begin position="77"/>
        <end position="96"/>
    </location>
</feature>
<feature type="compositionally biased region" description="Basic residues" evidence="12">
    <location>
        <begin position="23"/>
        <end position="51"/>
    </location>
</feature>
<dbReference type="InterPro" id="IPR036950">
    <property type="entry name" value="PBP_transglycosylase"/>
</dbReference>
<evidence type="ECO:0000256" key="8">
    <source>
        <dbReference type="ARBA" id="ARBA00022801"/>
    </source>
</evidence>
<keyword evidence="13" id="KW-0812">Transmembrane</keyword>
<evidence type="ECO:0000256" key="7">
    <source>
        <dbReference type="ARBA" id="ARBA00022679"/>
    </source>
</evidence>
<dbReference type="GO" id="GO:0004180">
    <property type="term" value="F:carboxypeptidase activity"/>
    <property type="evidence" value="ECO:0007669"/>
    <property type="project" value="UniProtKB-KW"/>
</dbReference>
<dbReference type="SUPFAM" id="SSF53955">
    <property type="entry name" value="Lysozyme-like"/>
    <property type="match status" value="1"/>
</dbReference>
<evidence type="ECO:0000256" key="4">
    <source>
        <dbReference type="ARBA" id="ARBA00022645"/>
    </source>
</evidence>
<protein>
    <recommendedName>
        <fullName evidence="10">peptidoglycan glycosyltransferase</fullName>
        <ecNumber evidence="10">2.4.99.28</ecNumber>
    </recommendedName>
</protein>
<keyword evidence="9" id="KW-0511">Multifunctional enzyme</keyword>
<evidence type="ECO:0000256" key="1">
    <source>
        <dbReference type="ARBA" id="ARBA00004752"/>
    </source>
</evidence>
<evidence type="ECO:0000256" key="11">
    <source>
        <dbReference type="ARBA" id="ARBA00049902"/>
    </source>
</evidence>
<feature type="domain" description="Penicillin-binding protein transpeptidase" evidence="14">
    <location>
        <begin position="401"/>
        <end position="639"/>
    </location>
</feature>
<dbReference type="GO" id="GO:0006508">
    <property type="term" value="P:proteolysis"/>
    <property type="evidence" value="ECO:0007669"/>
    <property type="project" value="UniProtKB-KW"/>
</dbReference>
<keyword evidence="4 16" id="KW-0121">Carboxypeptidase</keyword>
<evidence type="ECO:0000259" key="15">
    <source>
        <dbReference type="Pfam" id="PF00912"/>
    </source>
</evidence>
<dbReference type="GO" id="GO:0009252">
    <property type="term" value="P:peptidoglycan biosynthetic process"/>
    <property type="evidence" value="ECO:0007669"/>
    <property type="project" value="UniProtKB-UniPathway"/>
</dbReference>
<evidence type="ECO:0000259" key="14">
    <source>
        <dbReference type="Pfam" id="PF00905"/>
    </source>
</evidence>
<keyword evidence="17" id="KW-1185">Reference proteome</keyword>
<feature type="region of interest" description="Disordered" evidence="12">
    <location>
        <begin position="678"/>
        <end position="705"/>
    </location>
</feature>
<dbReference type="UniPathway" id="UPA00219"/>
<dbReference type="InterPro" id="IPR001460">
    <property type="entry name" value="PCN-bd_Tpept"/>
</dbReference>
<comment type="pathway">
    <text evidence="1">Cell wall biogenesis; peptidoglycan biosynthesis.</text>
</comment>
<name>A0A1M5NNN0_9RHOB</name>
<sequence length="718" mass="77476">MTDSRKRKPPLVAEKRYGAKPTAAKKAKPKTKSKPKAKPKRRSAPRKAKQRRGGIVGFFGRIIGWVLKLFWKITWRSAMVVMLIIGLAVAYVYTTLPDLEELLDGRAQGSVTLQDRNGDVFAWRGDQFGGAVTANSVSRHLKNAVIATEDKRFYNHIGVSPRGVASAVRINLREGRGPLSGHGGSTITQQTAKLLCLGVEYDKTQWKSEADYVADCRRGSMARKIKEAIFALAMEAKYAKDDILSIYLNRAYMGGGAYGAEAAAQRYYGKSAATLNPAEAATIAGLLTAPSRLAPTNNLKRSQDRAATVLRLMNEQGLLSDAETSRWQNNPATLSEAAQAKAGGYFADWVMSTGPEFFTNNTTEDVIISTTLDQRIQKAAEEGLKWVFENKVKEGSEAEAAIVVMSADGAVRAMVGGRQSKVSGAFNRAVQAKRQTGSAFKPFVYATALELGYSHVDTVLDAPYCLNIPGSGEWCPRNYTNKHYGEVSLEWALMQSLNVPAVKISEAVGRENVRKVAGDFGIESDLAAGPALALGASEASLLEMTGAYAGILNGGSSVTPFGLVELKLLDDPEPLMGTGGGIRERVISEDAARELIYMMSKVVSEGTGARAQIPGWQIAGKTGTTSAAKDAWFIGFTADYVAGVWMGYDDNTPLTGVTGGGLPAQIWQEVMTRVTEGMTPRPLPAFTPKPKPSQTRPNRSNNRDNVLEQLLRGIFGGN</sequence>
<keyword evidence="8" id="KW-0378">Hydrolase</keyword>
<keyword evidence="13" id="KW-1133">Transmembrane helix</keyword>
<dbReference type="STRING" id="870908.SAMN04488044_1591"/>
<keyword evidence="13" id="KW-0472">Membrane</keyword>
<reference evidence="17" key="1">
    <citation type="submission" date="2016-11" db="EMBL/GenBank/DDBJ databases">
        <authorList>
            <person name="Varghese N."/>
            <person name="Submissions S."/>
        </authorList>
    </citation>
    <scope>NUCLEOTIDE SEQUENCE [LARGE SCALE GENOMIC DNA]</scope>
    <source>
        <strain evidence="17">DSM 28223</strain>
    </source>
</reference>
<proteinExistence type="inferred from homology"/>
<dbReference type="EC" id="2.4.99.28" evidence="10"/>
<evidence type="ECO:0000256" key="13">
    <source>
        <dbReference type="SAM" id="Phobius"/>
    </source>
</evidence>
<dbReference type="GO" id="GO:0030288">
    <property type="term" value="C:outer membrane-bounded periplasmic space"/>
    <property type="evidence" value="ECO:0007669"/>
    <property type="project" value="TreeGrafter"/>
</dbReference>
<dbReference type="Proteomes" id="UP000184211">
    <property type="component" value="Unassembled WGS sequence"/>
</dbReference>
<dbReference type="PANTHER" id="PTHR32282">
    <property type="entry name" value="BINDING PROTEIN TRANSPEPTIDASE, PUTATIVE-RELATED"/>
    <property type="match status" value="1"/>
</dbReference>
<accession>A0A1M5NNN0</accession>
<feature type="region of interest" description="Disordered" evidence="12">
    <location>
        <begin position="1"/>
        <end position="51"/>
    </location>
</feature>
<evidence type="ECO:0000256" key="6">
    <source>
        <dbReference type="ARBA" id="ARBA00022676"/>
    </source>
</evidence>
<comment type="catalytic activity">
    <reaction evidence="11">
        <text>[GlcNAc-(1-&gt;4)-Mur2Ac(oyl-L-Ala-gamma-D-Glu-L-Lys-D-Ala-D-Ala)](n)-di-trans,octa-cis-undecaprenyl diphosphate + beta-D-GlcNAc-(1-&gt;4)-Mur2Ac(oyl-L-Ala-gamma-D-Glu-L-Lys-D-Ala-D-Ala)-di-trans,octa-cis-undecaprenyl diphosphate = [GlcNAc-(1-&gt;4)-Mur2Ac(oyl-L-Ala-gamma-D-Glu-L-Lys-D-Ala-D-Ala)](n+1)-di-trans,octa-cis-undecaprenyl diphosphate + di-trans,octa-cis-undecaprenyl diphosphate + H(+)</text>
        <dbReference type="Rhea" id="RHEA:23708"/>
        <dbReference type="Rhea" id="RHEA-COMP:9602"/>
        <dbReference type="Rhea" id="RHEA-COMP:9603"/>
        <dbReference type="ChEBI" id="CHEBI:15378"/>
        <dbReference type="ChEBI" id="CHEBI:58405"/>
        <dbReference type="ChEBI" id="CHEBI:60033"/>
        <dbReference type="ChEBI" id="CHEBI:78435"/>
        <dbReference type="EC" id="2.4.99.28"/>
    </reaction>
</comment>
<keyword evidence="6" id="KW-0328">Glycosyltransferase</keyword>
<dbReference type="OrthoDB" id="9766909at2"/>
<dbReference type="AlphaFoldDB" id="A0A1M5NNN0"/>
<evidence type="ECO:0000256" key="5">
    <source>
        <dbReference type="ARBA" id="ARBA00022670"/>
    </source>
</evidence>
<dbReference type="InterPro" id="IPR012338">
    <property type="entry name" value="Beta-lactam/transpept-like"/>
</dbReference>
<evidence type="ECO:0000256" key="10">
    <source>
        <dbReference type="ARBA" id="ARBA00044770"/>
    </source>
</evidence>
<dbReference type="RefSeq" id="WP_072792270.1">
    <property type="nucleotide sequence ID" value="NZ_FQWM01000002.1"/>
</dbReference>
<keyword evidence="5" id="KW-0645">Protease</keyword>
<keyword evidence="7" id="KW-0808">Transferase</keyword>
<evidence type="ECO:0000256" key="9">
    <source>
        <dbReference type="ARBA" id="ARBA00023268"/>
    </source>
</evidence>
<evidence type="ECO:0000313" key="16">
    <source>
        <dbReference type="EMBL" id="SHG91184.1"/>
    </source>
</evidence>
<dbReference type="Pfam" id="PF00905">
    <property type="entry name" value="Transpeptidase"/>
    <property type="match status" value="1"/>
</dbReference>
<evidence type="ECO:0000256" key="3">
    <source>
        <dbReference type="ARBA" id="ARBA00007739"/>
    </source>
</evidence>
<feature type="domain" description="Glycosyl transferase family 51" evidence="15">
    <location>
        <begin position="131"/>
        <end position="313"/>
    </location>
</feature>
<comment type="similarity">
    <text evidence="3">In the N-terminal section; belongs to the glycosyltransferase 51 family.</text>
</comment>
<dbReference type="GO" id="GO:0008955">
    <property type="term" value="F:peptidoglycan glycosyltransferase activity"/>
    <property type="evidence" value="ECO:0007669"/>
    <property type="project" value="UniProtKB-EC"/>
</dbReference>
<organism evidence="16 17">
    <name type="scientific">Cognatishimia maritima</name>
    <dbReference type="NCBI Taxonomy" id="870908"/>
    <lineage>
        <taxon>Bacteria</taxon>
        <taxon>Pseudomonadati</taxon>
        <taxon>Pseudomonadota</taxon>
        <taxon>Alphaproteobacteria</taxon>
        <taxon>Rhodobacterales</taxon>
        <taxon>Paracoccaceae</taxon>
        <taxon>Cognatishimia</taxon>
    </lineage>
</organism>
<dbReference type="Gene3D" id="1.10.3810.10">
    <property type="entry name" value="Biosynthetic peptidoglycan transglycosylase-like"/>
    <property type="match status" value="1"/>
</dbReference>
<dbReference type="PANTHER" id="PTHR32282:SF33">
    <property type="entry name" value="PEPTIDOGLYCAN GLYCOSYLTRANSFERASE"/>
    <property type="match status" value="1"/>
</dbReference>
<comment type="similarity">
    <text evidence="2">In the C-terminal section; belongs to the transpeptidase family.</text>
</comment>
<dbReference type="GO" id="GO:0008658">
    <property type="term" value="F:penicillin binding"/>
    <property type="evidence" value="ECO:0007669"/>
    <property type="project" value="InterPro"/>
</dbReference>
<evidence type="ECO:0000256" key="12">
    <source>
        <dbReference type="SAM" id="MobiDB-lite"/>
    </source>
</evidence>
<dbReference type="Pfam" id="PF00912">
    <property type="entry name" value="Transgly"/>
    <property type="match status" value="1"/>
</dbReference>
<gene>
    <name evidence="16" type="ORF">SAMN04488044_1591</name>
</gene>
<evidence type="ECO:0000313" key="17">
    <source>
        <dbReference type="Proteomes" id="UP000184211"/>
    </source>
</evidence>
<dbReference type="Gene3D" id="3.40.710.10">
    <property type="entry name" value="DD-peptidase/beta-lactamase superfamily"/>
    <property type="match status" value="1"/>
</dbReference>
<dbReference type="InterPro" id="IPR001264">
    <property type="entry name" value="Glyco_trans_51"/>
</dbReference>
<evidence type="ECO:0000256" key="2">
    <source>
        <dbReference type="ARBA" id="ARBA00007090"/>
    </source>
</evidence>
<feature type="compositionally biased region" description="Pro residues" evidence="12">
    <location>
        <begin position="681"/>
        <end position="691"/>
    </location>
</feature>
<dbReference type="InterPro" id="IPR050396">
    <property type="entry name" value="Glycosyltr_51/Transpeptidase"/>
</dbReference>